<comment type="caution">
    <text evidence="1">The sequence shown here is derived from an EMBL/GenBank/DDBJ whole genome shotgun (WGS) entry which is preliminary data.</text>
</comment>
<protein>
    <submittedName>
        <fullName evidence="1">Uncharacterized protein</fullName>
    </submittedName>
</protein>
<dbReference type="AlphaFoldDB" id="A0A0V1G6S9"/>
<name>A0A0V1G6S9_9BILA</name>
<evidence type="ECO:0000313" key="1">
    <source>
        <dbReference type="EMBL" id="KRY93968.1"/>
    </source>
</evidence>
<accession>A0A0V1G6S9</accession>
<sequence>MSCKPRSDSVAQGYFCSINLYSCAQTLVMCS</sequence>
<proteinExistence type="predicted"/>
<dbReference type="Proteomes" id="UP000055024">
    <property type="component" value="Unassembled WGS sequence"/>
</dbReference>
<evidence type="ECO:0000313" key="2">
    <source>
        <dbReference type="Proteomes" id="UP000055024"/>
    </source>
</evidence>
<gene>
    <name evidence="1" type="ORF">T11_10952</name>
</gene>
<dbReference type="EMBL" id="JYDP01005831">
    <property type="protein sequence ID" value="KRY93968.1"/>
    <property type="molecule type" value="Genomic_DNA"/>
</dbReference>
<organism evidence="1 2">
    <name type="scientific">Trichinella zimbabwensis</name>
    <dbReference type="NCBI Taxonomy" id="268475"/>
    <lineage>
        <taxon>Eukaryota</taxon>
        <taxon>Metazoa</taxon>
        <taxon>Ecdysozoa</taxon>
        <taxon>Nematoda</taxon>
        <taxon>Enoplea</taxon>
        <taxon>Dorylaimia</taxon>
        <taxon>Trichinellida</taxon>
        <taxon>Trichinellidae</taxon>
        <taxon>Trichinella</taxon>
    </lineage>
</organism>
<reference evidence="1 2" key="1">
    <citation type="submission" date="2015-01" db="EMBL/GenBank/DDBJ databases">
        <title>Evolution of Trichinella species and genotypes.</title>
        <authorList>
            <person name="Korhonen P.K."/>
            <person name="Edoardo P."/>
            <person name="Giuseppe L.R."/>
            <person name="Gasser R.B."/>
        </authorList>
    </citation>
    <scope>NUCLEOTIDE SEQUENCE [LARGE SCALE GENOMIC DNA]</scope>
    <source>
        <strain evidence="1">ISS1029</strain>
    </source>
</reference>
<keyword evidence="2" id="KW-1185">Reference proteome</keyword>